<dbReference type="AlphaFoldDB" id="A0A5N4B2N6"/>
<feature type="domain" description="DDE-1" evidence="1">
    <location>
        <begin position="70"/>
        <end position="167"/>
    </location>
</feature>
<dbReference type="InParanoid" id="A0A5N4B2N6"/>
<name>A0A5N4B2N6_PHOPY</name>
<dbReference type="GO" id="GO:0003676">
    <property type="term" value="F:nucleic acid binding"/>
    <property type="evidence" value="ECO:0007669"/>
    <property type="project" value="InterPro"/>
</dbReference>
<reference evidence="2 3" key="1">
    <citation type="journal article" date="2018" name="Elife">
        <title>Firefly genomes illuminate parallel origins of bioluminescence in beetles.</title>
        <authorList>
            <person name="Fallon T.R."/>
            <person name="Lower S.E."/>
            <person name="Chang C.H."/>
            <person name="Bessho-Uehara M."/>
            <person name="Martin G.J."/>
            <person name="Bewick A.J."/>
            <person name="Behringer M."/>
            <person name="Debat H.J."/>
            <person name="Wong I."/>
            <person name="Day J.C."/>
            <person name="Suvorov A."/>
            <person name="Silva C.J."/>
            <person name="Stanger-Hall K.F."/>
            <person name="Hall D.W."/>
            <person name="Schmitz R.J."/>
            <person name="Nelson D.R."/>
            <person name="Lewis S.M."/>
            <person name="Shigenobu S."/>
            <person name="Bybee S.M."/>
            <person name="Larracuente A.M."/>
            <person name="Oba Y."/>
            <person name="Weng J.K."/>
        </authorList>
    </citation>
    <scope>NUCLEOTIDE SEQUENCE [LARGE SCALE GENOMIC DNA]</scope>
    <source>
        <strain evidence="2">1611_PpyrPB1</strain>
        <tissue evidence="2">Whole body</tissue>
    </source>
</reference>
<proteinExistence type="predicted"/>
<keyword evidence="3" id="KW-1185">Reference proteome</keyword>
<evidence type="ECO:0000313" key="3">
    <source>
        <dbReference type="Proteomes" id="UP000327044"/>
    </source>
</evidence>
<dbReference type="Pfam" id="PF03184">
    <property type="entry name" value="DDE_1"/>
    <property type="match status" value="1"/>
</dbReference>
<protein>
    <recommendedName>
        <fullName evidence="1">DDE-1 domain-containing protein</fullName>
    </recommendedName>
</protein>
<accession>A0A5N4B2N6</accession>
<comment type="caution">
    <text evidence="2">The sequence shown here is derived from an EMBL/GenBank/DDBJ whole genome shotgun (WGS) entry which is preliminary data.</text>
</comment>
<sequence>MTGLNPTNLKIFQDKLAELGRYSFEPLQIFNFDETGVTTVQRVPKIVGRKGEHQIGQATSRERSELITQVGIISAAGVALPPVWIFPRQRYDEKRMMKEVSGTETLGLVHPSGWMKANNFLAVLKHLVKNTNCSVTNKIFLIMDSHDSHLSLPGIEYCRSSGIVILTSSPHTPNKLQQINFL</sequence>
<organism evidence="2 3">
    <name type="scientific">Photinus pyralis</name>
    <name type="common">Common eastern firefly</name>
    <name type="synonym">Lampyris pyralis</name>
    <dbReference type="NCBI Taxonomy" id="7054"/>
    <lineage>
        <taxon>Eukaryota</taxon>
        <taxon>Metazoa</taxon>
        <taxon>Ecdysozoa</taxon>
        <taxon>Arthropoda</taxon>
        <taxon>Hexapoda</taxon>
        <taxon>Insecta</taxon>
        <taxon>Pterygota</taxon>
        <taxon>Neoptera</taxon>
        <taxon>Endopterygota</taxon>
        <taxon>Coleoptera</taxon>
        <taxon>Polyphaga</taxon>
        <taxon>Elateriformia</taxon>
        <taxon>Elateroidea</taxon>
        <taxon>Lampyridae</taxon>
        <taxon>Lampyrinae</taxon>
        <taxon>Photinus</taxon>
    </lineage>
</organism>
<dbReference type="EMBL" id="VVIM01000001">
    <property type="protein sequence ID" value="KAB0803855.1"/>
    <property type="molecule type" value="Genomic_DNA"/>
</dbReference>
<dbReference type="InterPro" id="IPR004875">
    <property type="entry name" value="DDE_SF_endonuclease_dom"/>
</dbReference>
<evidence type="ECO:0000259" key="1">
    <source>
        <dbReference type="Pfam" id="PF03184"/>
    </source>
</evidence>
<gene>
    <name evidence="2" type="ORF">PPYR_00825</name>
</gene>
<dbReference type="Proteomes" id="UP000327044">
    <property type="component" value="Unassembled WGS sequence"/>
</dbReference>
<evidence type="ECO:0000313" key="2">
    <source>
        <dbReference type="EMBL" id="KAB0803855.1"/>
    </source>
</evidence>